<keyword evidence="1 2" id="KW-0807">Transducer</keyword>
<dbReference type="Gene3D" id="3.30.450.20">
    <property type="entry name" value="PAS domain"/>
    <property type="match status" value="1"/>
</dbReference>
<proteinExistence type="predicted"/>
<evidence type="ECO:0000256" key="2">
    <source>
        <dbReference type="PROSITE-ProRule" id="PRU00284"/>
    </source>
</evidence>
<dbReference type="Gene3D" id="1.10.287.950">
    <property type="entry name" value="Methyl-accepting chemotaxis protein"/>
    <property type="match status" value="1"/>
</dbReference>
<keyword evidence="3" id="KW-0812">Transmembrane</keyword>
<dbReference type="EMBL" id="CP045875">
    <property type="protein sequence ID" value="QGG47993.1"/>
    <property type="molecule type" value="Genomic_DNA"/>
</dbReference>
<sequence length="513" mass="56258">MEIDTFFMAFTFLVVAIGIGSIVVGMNIMKRKQQKEPQLLTALQALAKGDLRKKNLPVAISPSAQALHDAFHFWQRQILDVNATAGPVAGVAEQLRVDLEDVEKGNQRLTSNASQIDTMTQEASDTLLSADKALEKTIEASKVVSSIMDHIYGQSKTNRTLTKEGQEASIIVQERMTSIGRHTSETNEVLKQLEQLASQIDQITATIGNISAQTQLLALNASIEAARAGKAGAGFAVVAGEVQVLAEQSAQAVRNTNQTLGEIRQAIAKLVQFSEKGMEAVQQGLVATSAITQKFDSFVQAIDKTDQSIHQAVASQQKQVEIISQTSESMHRTVELFSHASTGVTEIARNVEQQQILLQQLSQLGSVLHREVNVLTEVTDNVQMLDENNVSLENIKAPIQEKLEKAFEKANENILEPALHLRLAEDIKSTCSQVEAVYSTRNNGTFIVSLPPAALTNAQQRPWWQEAMKGRHYISSPYVSAITRNWCVTLSWPIKNQDGIVIAVWGIDVTVQM</sequence>
<dbReference type="PROSITE" id="PS50111">
    <property type="entry name" value="CHEMOTAXIS_TRANSDUC_2"/>
    <property type="match status" value="1"/>
</dbReference>
<dbReference type="KEGG" id="hcv:FTV88_1895"/>
<dbReference type="InterPro" id="IPR004089">
    <property type="entry name" value="MCPsignal_dom"/>
</dbReference>
<dbReference type="OrthoDB" id="9816519at2"/>
<dbReference type="PANTHER" id="PTHR32089">
    <property type="entry name" value="METHYL-ACCEPTING CHEMOTAXIS PROTEIN MCPB"/>
    <property type="match status" value="1"/>
</dbReference>
<dbReference type="Pfam" id="PF22673">
    <property type="entry name" value="MCP-like_PDC_1"/>
    <property type="match status" value="1"/>
</dbReference>
<name>A0A5Q2N2B2_9FIRM</name>
<keyword evidence="3" id="KW-1133">Transmembrane helix</keyword>
<dbReference type="GO" id="GO:0016020">
    <property type="term" value="C:membrane"/>
    <property type="evidence" value="ECO:0007669"/>
    <property type="project" value="InterPro"/>
</dbReference>
<dbReference type="SMART" id="SM00283">
    <property type="entry name" value="MA"/>
    <property type="match status" value="1"/>
</dbReference>
<evidence type="ECO:0000259" key="4">
    <source>
        <dbReference type="PROSITE" id="PS50111"/>
    </source>
</evidence>
<gene>
    <name evidence="5" type="ORF">FTV88_1895</name>
</gene>
<accession>A0A5Q2N2B2</accession>
<evidence type="ECO:0000256" key="1">
    <source>
        <dbReference type="ARBA" id="ARBA00023224"/>
    </source>
</evidence>
<dbReference type="SUPFAM" id="SSF103190">
    <property type="entry name" value="Sensory domain-like"/>
    <property type="match status" value="1"/>
</dbReference>
<keyword evidence="6" id="KW-1185">Reference proteome</keyword>
<dbReference type="SUPFAM" id="SSF58104">
    <property type="entry name" value="Methyl-accepting chemotaxis protein (MCP) signaling domain"/>
    <property type="match status" value="1"/>
</dbReference>
<dbReference type="PANTHER" id="PTHR32089:SF112">
    <property type="entry name" value="LYSOZYME-LIKE PROTEIN-RELATED"/>
    <property type="match status" value="1"/>
</dbReference>
<dbReference type="Proteomes" id="UP000366051">
    <property type="component" value="Chromosome"/>
</dbReference>
<feature type="domain" description="Methyl-accepting transducer" evidence="4">
    <location>
        <begin position="98"/>
        <end position="334"/>
    </location>
</feature>
<dbReference type="InterPro" id="IPR029151">
    <property type="entry name" value="Sensor-like_sf"/>
</dbReference>
<dbReference type="GO" id="GO:0007165">
    <property type="term" value="P:signal transduction"/>
    <property type="evidence" value="ECO:0007669"/>
    <property type="project" value="UniProtKB-KW"/>
</dbReference>
<dbReference type="CDD" id="cd18773">
    <property type="entry name" value="PDC1_HK_sensor"/>
    <property type="match status" value="1"/>
</dbReference>
<reference evidence="6" key="1">
    <citation type="submission" date="2019-11" db="EMBL/GenBank/DDBJ databases">
        <title>Genome sequence of Heliorestis convoluta strain HH, an alkaliphilic and minimalistic phototrophic bacterium from a soda lake in Egypt.</title>
        <authorList>
            <person name="Dewey E.D."/>
            <person name="Stokes L.M."/>
            <person name="Burchell B.M."/>
            <person name="Shaffer K.N."/>
            <person name="Huntington A.M."/>
            <person name="Baker J.M."/>
            <person name="Nadendla S."/>
            <person name="Giglio M.G."/>
            <person name="Touchman J.W."/>
            <person name="Blankenship R.E."/>
            <person name="Madigan M.T."/>
            <person name="Sattley W.M."/>
        </authorList>
    </citation>
    <scope>NUCLEOTIDE SEQUENCE [LARGE SCALE GENOMIC DNA]</scope>
    <source>
        <strain evidence="6">HH</strain>
    </source>
</reference>
<dbReference type="Pfam" id="PF00015">
    <property type="entry name" value="MCPsignal"/>
    <property type="match status" value="1"/>
</dbReference>
<organism evidence="5 6">
    <name type="scientific">Heliorestis convoluta</name>
    <dbReference type="NCBI Taxonomy" id="356322"/>
    <lineage>
        <taxon>Bacteria</taxon>
        <taxon>Bacillati</taxon>
        <taxon>Bacillota</taxon>
        <taxon>Clostridia</taxon>
        <taxon>Eubacteriales</taxon>
        <taxon>Heliobacteriaceae</taxon>
        <taxon>Heliorestis</taxon>
    </lineage>
</organism>
<protein>
    <submittedName>
        <fullName evidence="5">Methyl-accepting chemotaxis (MCP) signaling domain protein</fullName>
    </submittedName>
</protein>
<keyword evidence="3" id="KW-0472">Membrane</keyword>
<evidence type="ECO:0000313" key="6">
    <source>
        <dbReference type="Proteomes" id="UP000366051"/>
    </source>
</evidence>
<evidence type="ECO:0000313" key="5">
    <source>
        <dbReference type="EMBL" id="QGG47993.1"/>
    </source>
</evidence>
<feature type="transmembrane region" description="Helical" evidence="3">
    <location>
        <begin position="6"/>
        <end position="29"/>
    </location>
</feature>
<dbReference type="RefSeq" id="WP_153725269.1">
    <property type="nucleotide sequence ID" value="NZ_CP045875.1"/>
</dbReference>
<dbReference type="AlphaFoldDB" id="A0A5Q2N2B2"/>
<evidence type="ECO:0000256" key="3">
    <source>
        <dbReference type="SAM" id="Phobius"/>
    </source>
</evidence>